<gene>
    <name evidence="2" type="ORF">F5Z01DRAFT_662338</name>
</gene>
<dbReference type="EMBL" id="MU251265">
    <property type="protein sequence ID" value="KAG9251879.1"/>
    <property type="molecule type" value="Genomic_DNA"/>
</dbReference>
<keyword evidence="3" id="KW-1185">Reference proteome</keyword>
<sequence>MLSESRMRHMAREAEINALMGRRDAHGNLLNVLKCTCGEIYLEGSPEHRAHMSPNILLPPNLRELGNDYGLRVDFRHARAAAALQQVYRENGIRAAQRRGQGVWRGRGGRGGPVPRGRPVPRSGPLIPRSHQMIPVDHQIVPGSHQVVPGGHQVVPGGHQVVPGSQRMRGVRGASRAGGWHPGGRGGLSVPSVGYVADMRAVNALQSMRVSDVDEESRAAMQEIMRACSR</sequence>
<evidence type="ECO:0000256" key="1">
    <source>
        <dbReference type="SAM" id="MobiDB-lite"/>
    </source>
</evidence>
<protein>
    <submittedName>
        <fullName evidence="2">Uncharacterized protein</fullName>
    </submittedName>
</protein>
<dbReference type="RefSeq" id="XP_046115803.1">
    <property type="nucleotide sequence ID" value="XM_046263941.1"/>
</dbReference>
<name>A0A9P8CLP8_9HYPO</name>
<evidence type="ECO:0000313" key="3">
    <source>
        <dbReference type="Proteomes" id="UP000887229"/>
    </source>
</evidence>
<dbReference type="GeneID" id="70294844"/>
<dbReference type="AlphaFoldDB" id="A0A9P8CLP8"/>
<organism evidence="2 3">
    <name type="scientific">Emericellopsis atlantica</name>
    <dbReference type="NCBI Taxonomy" id="2614577"/>
    <lineage>
        <taxon>Eukaryota</taxon>
        <taxon>Fungi</taxon>
        <taxon>Dikarya</taxon>
        <taxon>Ascomycota</taxon>
        <taxon>Pezizomycotina</taxon>
        <taxon>Sordariomycetes</taxon>
        <taxon>Hypocreomycetidae</taxon>
        <taxon>Hypocreales</taxon>
        <taxon>Bionectriaceae</taxon>
        <taxon>Emericellopsis</taxon>
    </lineage>
</organism>
<feature type="region of interest" description="Disordered" evidence="1">
    <location>
        <begin position="99"/>
        <end position="126"/>
    </location>
</feature>
<reference evidence="2" key="1">
    <citation type="journal article" date="2021" name="IMA Fungus">
        <title>Genomic characterization of three marine fungi, including Emericellopsis atlantica sp. nov. with signatures of a generalist lifestyle and marine biomass degradation.</title>
        <authorList>
            <person name="Hagestad O.C."/>
            <person name="Hou L."/>
            <person name="Andersen J.H."/>
            <person name="Hansen E.H."/>
            <person name="Altermark B."/>
            <person name="Li C."/>
            <person name="Kuhnert E."/>
            <person name="Cox R.J."/>
            <person name="Crous P.W."/>
            <person name="Spatafora J.W."/>
            <person name="Lail K."/>
            <person name="Amirebrahimi M."/>
            <person name="Lipzen A."/>
            <person name="Pangilinan J."/>
            <person name="Andreopoulos W."/>
            <person name="Hayes R.D."/>
            <person name="Ng V."/>
            <person name="Grigoriev I.V."/>
            <person name="Jackson S.A."/>
            <person name="Sutton T.D.S."/>
            <person name="Dobson A.D.W."/>
            <person name="Rama T."/>
        </authorList>
    </citation>
    <scope>NUCLEOTIDE SEQUENCE</scope>
    <source>
        <strain evidence="2">TS7</strain>
    </source>
</reference>
<evidence type="ECO:0000313" key="2">
    <source>
        <dbReference type="EMBL" id="KAG9251879.1"/>
    </source>
</evidence>
<accession>A0A9P8CLP8</accession>
<dbReference type="Proteomes" id="UP000887229">
    <property type="component" value="Unassembled WGS sequence"/>
</dbReference>
<feature type="compositionally biased region" description="Gly residues" evidence="1">
    <location>
        <begin position="103"/>
        <end position="114"/>
    </location>
</feature>
<proteinExistence type="predicted"/>
<comment type="caution">
    <text evidence="2">The sequence shown here is derived from an EMBL/GenBank/DDBJ whole genome shotgun (WGS) entry which is preliminary data.</text>
</comment>
<feature type="compositionally biased region" description="Low complexity" evidence="1">
    <location>
        <begin position="115"/>
        <end position="125"/>
    </location>
</feature>